<proteinExistence type="predicted"/>
<dbReference type="AlphaFoldDB" id="A0A8D8AZR3"/>
<organism evidence="1">
    <name type="scientific">Culex pipiens</name>
    <name type="common">House mosquito</name>
    <dbReference type="NCBI Taxonomy" id="7175"/>
    <lineage>
        <taxon>Eukaryota</taxon>
        <taxon>Metazoa</taxon>
        <taxon>Ecdysozoa</taxon>
        <taxon>Arthropoda</taxon>
        <taxon>Hexapoda</taxon>
        <taxon>Insecta</taxon>
        <taxon>Pterygota</taxon>
        <taxon>Neoptera</taxon>
        <taxon>Endopterygota</taxon>
        <taxon>Diptera</taxon>
        <taxon>Nematocera</taxon>
        <taxon>Culicoidea</taxon>
        <taxon>Culicidae</taxon>
        <taxon>Culicinae</taxon>
        <taxon>Culicini</taxon>
        <taxon>Culex</taxon>
        <taxon>Culex</taxon>
    </lineage>
</organism>
<evidence type="ECO:0000313" key="1">
    <source>
        <dbReference type="EMBL" id="CAG6466546.1"/>
    </source>
</evidence>
<sequence>MLADRRIAFSNTSEFSLHNIEQESQLIRSGSSVIFDHRYFNVYGFRLIFRTLVLAQKFFQIPLRLANVLYLSSIFLNFVFQFGEDGLSYLVHRRERCEDRMLLQHFADLLTQVWDIRERREPLSWFQSSRHIVQRVVVVVVDTLRARSAVV</sequence>
<dbReference type="EMBL" id="HBUE01056146">
    <property type="protein sequence ID" value="CAG6466545.1"/>
    <property type="molecule type" value="Transcribed_RNA"/>
</dbReference>
<protein>
    <submittedName>
        <fullName evidence="1">(northern house mosquito) hypothetical protein</fullName>
    </submittedName>
</protein>
<name>A0A8D8AZR3_CULPI</name>
<dbReference type="EMBL" id="HBUE01056147">
    <property type="protein sequence ID" value="CAG6466546.1"/>
    <property type="molecule type" value="Transcribed_RNA"/>
</dbReference>
<reference evidence="1" key="1">
    <citation type="submission" date="2021-05" db="EMBL/GenBank/DDBJ databases">
        <authorList>
            <person name="Alioto T."/>
            <person name="Alioto T."/>
            <person name="Gomez Garrido J."/>
        </authorList>
    </citation>
    <scope>NUCLEOTIDE SEQUENCE</scope>
</reference>
<accession>A0A8D8AZR3</accession>